<name>S9UFF5_9TRYP</name>
<organism evidence="2 3">
    <name type="scientific">Strigomonas culicis</name>
    <dbReference type="NCBI Taxonomy" id="28005"/>
    <lineage>
        <taxon>Eukaryota</taxon>
        <taxon>Discoba</taxon>
        <taxon>Euglenozoa</taxon>
        <taxon>Kinetoplastea</taxon>
        <taxon>Metakinetoplastina</taxon>
        <taxon>Trypanosomatida</taxon>
        <taxon>Trypanosomatidae</taxon>
        <taxon>Strigomonadinae</taxon>
        <taxon>Strigomonas</taxon>
    </lineage>
</organism>
<dbReference type="AlphaFoldDB" id="S9UFF5"/>
<proteinExistence type="predicted"/>
<dbReference type="Proteomes" id="UP000015354">
    <property type="component" value="Unassembled WGS sequence"/>
</dbReference>
<evidence type="ECO:0000256" key="1">
    <source>
        <dbReference type="SAM" id="MobiDB-lite"/>
    </source>
</evidence>
<feature type="region of interest" description="Disordered" evidence="1">
    <location>
        <begin position="199"/>
        <end position="219"/>
    </location>
</feature>
<sequence>MYTTSLRIFGRSYRGGIACYVKKERHKRRCCDALPAKRANRIGRIRAYPLRDAAPAEDVAALSGGGALAVAQAQHAPTCLRSLLVIAAGGLHGHLLLRDLFLLAVPQLAVAPQPHDELDEEDEAQRQVGPRRAVALRKRLRGLEAQEAGAGEAVGEGPVRLEQEEQAQHHLVHVPRHVMRRHAREQPPRRVKECCRLHGNESGQESDAGEANRAPRVAPRHGEEIAELLAQSGALQHGEESIEALASRLHVAIVLVRPLSAKAHTGKVCRGSHNSVLRQVVILVDGPQYKRRRCGLHRQDSWALER</sequence>
<gene>
    <name evidence="2" type="ORF">STCU_05735</name>
</gene>
<keyword evidence="3" id="KW-1185">Reference proteome</keyword>
<dbReference type="EMBL" id="ATMH01005735">
    <property type="protein sequence ID" value="EPY27469.1"/>
    <property type="molecule type" value="Genomic_DNA"/>
</dbReference>
<accession>S9UFF5</accession>
<evidence type="ECO:0000313" key="2">
    <source>
        <dbReference type="EMBL" id="EPY27469.1"/>
    </source>
</evidence>
<evidence type="ECO:0000313" key="3">
    <source>
        <dbReference type="Proteomes" id="UP000015354"/>
    </source>
</evidence>
<comment type="caution">
    <text evidence="2">The sequence shown here is derived from an EMBL/GenBank/DDBJ whole genome shotgun (WGS) entry which is preliminary data.</text>
</comment>
<reference evidence="2 3" key="1">
    <citation type="journal article" date="2013" name="PLoS ONE">
        <title>Predicting the Proteins of Angomonas deanei, Strigomonas culicis and Their Respective Endosymbionts Reveals New Aspects of the Trypanosomatidae Family.</title>
        <authorList>
            <person name="Motta M.C."/>
            <person name="Martins A.C."/>
            <person name="de Souza S.S."/>
            <person name="Catta-Preta C.M."/>
            <person name="Silva R."/>
            <person name="Klein C.C."/>
            <person name="de Almeida L.G."/>
            <person name="de Lima Cunha O."/>
            <person name="Ciapina L.P."/>
            <person name="Brocchi M."/>
            <person name="Colabardini A.C."/>
            <person name="de Araujo Lima B."/>
            <person name="Machado C.R."/>
            <person name="de Almeida Soares C.M."/>
            <person name="Probst C.M."/>
            <person name="de Menezes C.B."/>
            <person name="Thompson C.E."/>
            <person name="Bartholomeu D.C."/>
            <person name="Gradia D.F."/>
            <person name="Pavoni D.P."/>
            <person name="Grisard E.C."/>
            <person name="Fantinatti-Garboggini F."/>
            <person name="Marchini F.K."/>
            <person name="Rodrigues-Luiz G.F."/>
            <person name="Wagner G."/>
            <person name="Goldman G.H."/>
            <person name="Fietto J.L."/>
            <person name="Elias M.C."/>
            <person name="Goldman M.H."/>
            <person name="Sagot M.F."/>
            <person name="Pereira M."/>
            <person name="Stoco P.H."/>
            <person name="de Mendonca-Neto R.P."/>
            <person name="Teixeira S.M."/>
            <person name="Maciel T.E."/>
            <person name="de Oliveira Mendes T.A."/>
            <person name="Urmenyi T.P."/>
            <person name="de Souza W."/>
            <person name="Schenkman S."/>
            <person name="de Vasconcelos A.T."/>
        </authorList>
    </citation>
    <scope>NUCLEOTIDE SEQUENCE [LARGE SCALE GENOMIC DNA]</scope>
</reference>
<protein>
    <submittedName>
        <fullName evidence="2">Peroxin-10</fullName>
    </submittedName>
</protein>